<evidence type="ECO:0000256" key="1">
    <source>
        <dbReference type="SAM" id="SignalP"/>
    </source>
</evidence>
<dbReference type="Proteomes" id="UP001620405">
    <property type="component" value="Unassembled WGS sequence"/>
</dbReference>
<evidence type="ECO:0000313" key="2">
    <source>
        <dbReference type="EMBL" id="MFK2874961.1"/>
    </source>
</evidence>
<reference evidence="2 3" key="1">
    <citation type="submission" date="2020-10" db="EMBL/GenBank/DDBJ databases">
        <title>Phylogeny of dyella-like bacteria.</title>
        <authorList>
            <person name="Fu J."/>
        </authorList>
    </citation>
    <scope>NUCLEOTIDE SEQUENCE [LARGE SCALE GENOMIC DNA]</scope>
    <source>
        <strain evidence="2 3">DHOB07</strain>
    </source>
</reference>
<dbReference type="PROSITE" id="PS51257">
    <property type="entry name" value="PROKAR_LIPOPROTEIN"/>
    <property type="match status" value="1"/>
</dbReference>
<comment type="caution">
    <text evidence="2">The sequence shown here is derived from an EMBL/GenBank/DDBJ whole genome shotgun (WGS) entry which is preliminary data.</text>
</comment>
<dbReference type="SUPFAM" id="SSF75005">
    <property type="entry name" value="Arabinanase/levansucrase/invertase"/>
    <property type="match status" value="1"/>
</dbReference>
<proteinExistence type="predicted"/>
<keyword evidence="3" id="KW-1185">Reference proteome</keyword>
<name>A0ABW8IY69_9GAMM</name>
<dbReference type="InterPro" id="IPR023296">
    <property type="entry name" value="Glyco_hydro_beta-prop_sf"/>
</dbReference>
<gene>
    <name evidence="2" type="ORF">ISP13_15570</name>
</gene>
<feature type="chain" id="PRO_5045499214" description="BNR repeat-like domain-containing protein" evidence="1">
    <location>
        <begin position="21"/>
        <end position="546"/>
    </location>
</feature>
<dbReference type="RefSeq" id="WP_284396110.1">
    <property type="nucleotide sequence ID" value="NZ_BSNQ01000003.1"/>
</dbReference>
<protein>
    <recommendedName>
        <fullName evidence="4">BNR repeat-like domain-containing protein</fullName>
    </recommendedName>
</protein>
<sequence length="546" mass="59088">MRNKFLLASLALFFSCELSAQTLTTSNITSPVISATHAQMTSGTLAGSQLDAPLATYTRYGVRYWMATSWVLSGGLSQSMLQGSLDSPYTAVPWTKDTCHRASNNYCVNGSYTAFTNIVPTDVVDLWFVNVYQTDTTGTNLLGFIHEEQVGNSGGTSSNQEGLTRIGLAWSSDGGNDWTYLGRIISPYGDVQPFNIEGAPFIVKDGYFYVYFTDSVTGVPPPANNCTTGYPCVITEGIGVARASVNDVIAAAQAGNVGNNLWQKYYNGSFSQPGLGGQPSPIAPWGITHTQAVHSSYTGLYYLALSSMAWGGVDTTVKLYESSDGINWSPSYVIADETAATQRPNGGYQYCSLMDPNGATNGEVGQYFYVYCEKDPLADQSNFALYRWEVNLGPSIDSYRQSSDYSTTQGPVWSYQYGGNGPLPDMTWQGTYWVGTDSWARIYQDAMHPGTAEIPVLKWVAPKAGTVFIGGTVRKADPTCGNGVNASLVHNGTQIFSASIAYADTVGQSPNMYLNVAAGDGLFFMVSPNSNNYCDMTRWDPSITYQ</sequence>
<evidence type="ECO:0008006" key="4">
    <source>
        <dbReference type="Google" id="ProtNLM"/>
    </source>
</evidence>
<organism evidence="2 3">
    <name type="scientific">Dyella lipolytica</name>
    <dbReference type="NCBI Taxonomy" id="1867835"/>
    <lineage>
        <taxon>Bacteria</taxon>
        <taxon>Pseudomonadati</taxon>
        <taxon>Pseudomonadota</taxon>
        <taxon>Gammaproteobacteria</taxon>
        <taxon>Lysobacterales</taxon>
        <taxon>Rhodanobacteraceae</taxon>
        <taxon>Dyella</taxon>
    </lineage>
</organism>
<dbReference type="EMBL" id="JADIKG010000013">
    <property type="protein sequence ID" value="MFK2874961.1"/>
    <property type="molecule type" value="Genomic_DNA"/>
</dbReference>
<accession>A0ABW8IY69</accession>
<keyword evidence="1" id="KW-0732">Signal</keyword>
<evidence type="ECO:0000313" key="3">
    <source>
        <dbReference type="Proteomes" id="UP001620405"/>
    </source>
</evidence>
<feature type="signal peptide" evidence="1">
    <location>
        <begin position="1"/>
        <end position="20"/>
    </location>
</feature>